<name>A0A0L9UZP5_PHAAN</name>
<evidence type="ECO:0000313" key="2">
    <source>
        <dbReference type="Proteomes" id="UP000053144"/>
    </source>
</evidence>
<evidence type="ECO:0000313" key="1">
    <source>
        <dbReference type="EMBL" id="KOM48047.1"/>
    </source>
</evidence>
<sequence length="167" mass="19131">MAEAQYVVEELRMFLEANPLEDIKKKLDKVYMVLILRALHLDFYHFKHQLLISHEVPSMETLTTRLPCVPISQTQEARELVEPSIMVVTPGKGERGTMMPRSNLHSLSNGSLTCCGTQVITLEEEDEEIGDIFNAHTVKEWITLKRIATPYMVSLPKPTWTFSVWTT</sequence>
<dbReference type="Proteomes" id="UP000053144">
    <property type="component" value="Chromosome 7"/>
</dbReference>
<dbReference type="EMBL" id="CM003377">
    <property type="protein sequence ID" value="KOM48047.1"/>
    <property type="molecule type" value="Genomic_DNA"/>
</dbReference>
<organism evidence="1 2">
    <name type="scientific">Phaseolus angularis</name>
    <name type="common">Azuki bean</name>
    <name type="synonym">Vigna angularis</name>
    <dbReference type="NCBI Taxonomy" id="3914"/>
    <lineage>
        <taxon>Eukaryota</taxon>
        <taxon>Viridiplantae</taxon>
        <taxon>Streptophyta</taxon>
        <taxon>Embryophyta</taxon>
        <taxon>Tracheophyta</taxon>
        <taxon>Spermatophyta</taxon>
        <taxon>Magnoliopsida</taxon>
        <taxon>eudicotyledons</taxon>
        <taxon>Gunneridae</taxon>
        <taxon>Pentapetalae</taxon>
        <taxon>rosids</taxon>
        <taxon>fabids</taxon>
        <taxon>Fabales</taxon>
        <taxon>Fabaceae</taxon>
        <taxon>Papilionoideae</taxon>
        <taxon>50 kb inversion clade</taxon>
        <taxon>NPAAA clade</taxon>
        <taxon>indigoferoid/millettioid clade</taxon>
        <taxon>Phaseoleae</taxon>
        <taxon>Vigna</taxon>
    </lineage>
</organism>
<dbReference type="AlphaFoldDB" id="A0A0L9UZP5"/>
<dbReference type="Gramene" id="KOM48047">
    <property type="protein sequence ID" value="KOM48047"/>
    <property type="gene ID" value="LR48_Vigan07g175100"/>
</dbReference>
<protein>
    <submittedName>
        <fullName evidence="1">Uncharacterized protein</fullName>
    </submittedName>
</protein>
<proteinExistence type="predicted"/>
<accession>A0A0L9UZP5</accession>
<gene>
    <name evidence="1" type="ORF">LR48_Vigan07g175100</name>
</gene>
<reference evidence="2" key="1">
    <citation type="journal article" date="2015" name="Proc. Natl. Acad. Sci. U.S.A.">
        <title>Genome sequencing of adzuki bean (Vigna angularis) provides insight into high starch and low fat accumulation and domestication.</title>
        <authorList>
            <person name="Yang K."/>
            <person name="Tian Z."/>
            <person name="Chen C."/>
            <person name="Luo L."/>
            <person name="Zhao B."/>
            <person name="Wang Z."/>
            <person name="Yu L."/>
            <person name="Li Y."/>
            <person name="Sun Y."/>
            <person name="Li W."/>
            <person name="Chen Y."/>
            <person name="Li Y."/>
            <person name="Zhang Y."/>
            <person name="Ai D."/>
            <person name="Zhao J."/>
            <person name="Shang C."/>
            <person name="Ma Y."/>
            <person name="Wu B."/>
            <person name="Wang M."/>
            <person name="Gao L."/>
            <person name="Sun D."/>
            <person name="Zhang P."/>
            <person name="Guo F."/>
            <person name="Wang W."/>
            <person name="Li Y."/>
            <person name="Wang J."/>
            <person name="Varshney R.K."/>
            <person name="Wang J."/>
            <person name="Ling H.Q."/>
            <person name="Wan P."/>
        </authorList>
    </citation>
    <scope>NUCLEOTIDE SEQUENCE</scope>
    <source>
        <strain evidence="2">cv. Jingnong 6</strain>
    </source>
</reference>